<keyword evidence="2" id="KW-1185">Reference proteome</keyword>
<proteinExistence type="predicted"/>
<sequence length="130" mass="13834">MTKAFADATCQEFHVYYAEDSVAQPGSRQRKILTGNAAEDAWNAEIKSDAHDLTGRLALVVGMPIIVVDNVAVEIGISNGARGTLTGISYYISNNRRYAASVDVHLPSFSNPDPNAANPNIVTLSTISGP</sequence>
<protein>
    <submittedName>
        <fullName evidence="1">Uncharacterized protein</fullName>
    </submittedName>
</protein>
<gene>
    <name evidence="1" type="ORF">K435DRAFT_600133</name>
</gene>
<dbReference type="AlphaFoldDB" id="A0A4S8LNW6"/>
<dbReference type="EMBL" id="ML179334">
    <property type="protein sequence ID" value="THU90478.1"/>
    <property type="molecule type" value="Genomic_DNA"/>
</dbReference>
<organism evidence="1 2">
    <name type="scientific">Dendrothele bispora (strain CBS 962.96)</name>
    <dbReference type="NCBI Taxonomy" id="1314807"/>
    <lineage>
        <taxon>Eukaryota</taxon>
        <taxon>Fungi</taxon>
        <taxon>Dikarya</taxon>
        <taxon>Basidiomycota</taxon>
        <taxon>Agaricomycotina</taxon>
        <taxon>Agaricomycetes</taxon>
        <taxon>Agaricomycetidae</taxon>
        <taxon>Agaricales</taxon>
        <taxon>Agaricales incertae sedis</taxon>
        <taxon>Dendrothele</taxon>
    </lineage>
</organism>
<accession>A0A4S8LNW6</accession>
<dbReference type="OrthoDB" id="432234at2759"/>
<reference evidence="1 2" key="1">
    <citation type="journal article" date="2019" name="Nat. Ecol. Evol.">
        <title>Megaphylogeny resolves global patterns of mushroom evolution.</title>
        <authorList>
            <person name="Varga T."/>
            <person name="Krizsan K."/>
            <person name="Foldi C."/>
            <person name="Dima B."/>
            <person name="Sanchez-Garcia M."/>
            <person name="Sanchez-Ramirez S."/>
            <person name="Szollosi G.J."/>
            <person name="Szarkandi J.G."/>
            <person name="Papp V."/>
            <person name="Albert L."/>
            <person name="Andreopoulos W."/>
            <person name="Angelini C."/>
            <person name="Antonin V."/>
            <person name="Barry K.W."/>
            <person name="Bougher N.L."/>
            <person name="Buchanan P."/>
            <person name="Buyck B."/>
            <person name="Bense V."/>
            <person name="Catcheside P."/>
            <person name="Chovatia M."/>
            <person name="Cooper J."/>
            <person name="Damon W."/>
            <person name="Desjardin D."/>
            <person name="Finy P."/>
            <person name="Geml J."/>
            <person name="Haridas S."/>
            <person name="Hughes K."/>
            <person name="Justo A."/>
            <person name="Karasinski D."/>
            <person name="Kautmanova I."/>
            <person name="Kiss B."/>
            <person name="Kocsube S."/>
            <person name="Kotiranta H."/>
            <person name="LaButti K.M."/>
            <person name="Lechner B.E."/>
            <person name="Liimatainen K."/>
            <person name="Lipzen A."/>
            <person name="Lukacs Z."/>
            <person name="Mihaltcheva S."/>
            <person name="Morgado L.N."/>
            <person name="Niskanen T."/>
            <person name="Noordeloos M.E."/>
            <person name="Ohm R.A."/>
            <person name="Ortiz-Santana B."/>
            <person name="Ovrebo C."/>
            <person name="Racz N."/>
            <person name="Riley R."/>
            <person name="Savchenko A."/>
            <person name="Shiryaev A."/>
            <person name="Soop K."/>
            <person name="Spirin V."/>
            <person name="Szebenyi C."/>
            <person name="Tomsovsky M."/>
            <person name="Tulloss R.E."/>
            <person name="Uehling J."/>
            <person name="Grigoriev I.V."/>
            <person name="Vagvolgyi C."/>
            <person name="Papp T."/>
            <person name="Martin F.M."/>
            <person name="Miettinen O."/>
            <person name="Hibbett D.S."/>
            <person name="Nagy L.G."/>
        </authorList>
    </citation>
    <scope>NUCLEOTIDE SEQUENCE [LARGE SCALE GENOMIC DNA]</scope>
    <source>
        <strain evidence="1 2">CBS 962.96</strain>
    </source>
</reference>
<evidence type="ECO:0000313" key="2">
    <source>
        <dbReference type="Proteomes" id="UP000297245"/>
    </source>
</evidence>
<dbReference type="Proteomes" id="UP000297245">
    <property type="component" value="Unassembled WGS sequence"/>
</dbReference>
<evidence type="ECO:0000313" key="1">
    <source>
        <dbReference type="EMBL" id="THU90478.1"/>
    </source>
</evidence>
<feature type="non-terminal residue" evidence="1">
    <location>
        <position position="130"/>
    </location>
</feature>
<name>A0A4S8LNW6_DENBC</name>